<sequence length="81" mass="8743">MRRGLTSRELRFPGGRARGPRSLLPPPHCCSRRRLARRDATSGVVTRKVCARHSNRGRRGVCGAERTGRGGGGDPAGHRTG</sequence>
<keyword evidence="3" id="KW-1185">Reference proteome</keyword>
<dbReference type="Proteomes" id="UP000190648">
    <property type="component" value="Unassembled WGS sequence"/>
</dbReference>
<evidence type="ECO:0000256" key="1">
    <source>
        <dbReference type="SAM" id="MobiDB-lite"/>
    </source>
</evidence>
<proteinExistence type="predicted"/>
<gene>
    <name evidence="2" type="ORF">AV530_004271</name>
</gene>
<name>A0A1V4K8X9_PATFA</name>
<feature type="region of interest" description="Disordered" evidence="1">
    <location>
        <begin position="1"/>
        <end position="29"/>
    </location>
</feature>
<evidence type="ECO:0000313" key="2">
    <source>
        <dbReference type="EMBL" id="OPJ80868.1"/>
    </source>
</evidence>
<dbReference type="AlphaFoldDB" id="A0A1V4K8X9"/>
<protein>
    <submittedName>
        <fullName evidence="2">Uncharacterized protein</fullName>
    </submittedName>
</protein>
<dbReference type="EMBL" id="LSYS01004144">
    <property type="protein sequence ID" value="OPJ80868.1"/>
    <property type="molecule type" value="Genomic_DNA"/>
</dbReference>
<comment type="caution">
    <text evidence="2">The sequence shown here is derived from an EMBL/GenBank/DDBJ whole genome shotgun (WGS) entry which is preliminary data.</text>
</comment>
<evidence type="ECO:0000313" key="3">
    <source>
        <dbReference type="Proteomes" id="UP000190648"/>
    </source>
</evidence>
<accession>A0A1V4K8X9</accession>
<organism evidence="2 3">
    <name type="scientific">Patagioenas fasciata monilis</name>
    <dbReference type="NCBI Taxonomy" id="372326"/>
    <lineage>
        <taxon>Eukaryota</taxon>
        <taxon>Metazoa</taxon>
        <taxon>Chordata</taxon>
        <taxon>Craniata</taxon>
        <taxon>Vertebrata</taxon>
        <taxon>Euteleostomi</taxon>
        <taxon>Archelosauria</taxon>
        <taxon>Archosauria</taxon>
        <taxon>Dinosauria</taxon>
        <taxon>Saurischia</taxon>
        <taxon>Theropoda</taxon>
        <taxon>Coelurosauria</taxon>
        <taxon>Aves</taxon>
        <taxon>Neognathae</taxon>
        <taxon>Neoaves</taxon>
        <taxon>Columbimorphae</taxon>
        <taxon>Columbiformes</taxon>
        <taxon>Columbidae</taxon>
        <taxon>Patagioenas</taxon>
    </lineage>
</organism>
<feature type="region of interest" description="Disordered" evidence="1">
    <location>
        <begin position="56"/>
        <end position="81"/>
    </location>
</feature>
<feature type="compositionally biased region" description="Basic and acidic residues" evidence="1">
    <location>
        <begin position="1"/>
        <end position="11"/>
    </location>
</feature>
<reference evidence="2 3" key="1">
    <citation type="submission" date="2016-02" db="EMBL/GenBank/DDBJ databases">
        <title>Band-tailed pigeon sequencing and assembly.</title>
        <authorList>
            <person name="Soares A.E."/>
            <person name="Novak B.J."/>
            <person name="Rice E.S."/>
            <person name="O'Connell B."/>
            <person name="Chang D."/>
            <person name="Weber S."/>
            <person name="Shapiro B."/>
        </authorList>
    </citation>
    <scope>NUCLEOTIDE SEQUENCE [LARGE SCALE GENOMIC DNA]</scope>
    <source>
        <strain evidence="2">BTP2013</strain>
        <tissue evidence="2">Blood</tissue>
    </source>
</reference>